<comment type="caution">
    <text evidence="2">The sequence shown here is derived from an EMBL/GenBank/DDBJ whole genome shotgun (WGS) entry which is preliminary data.</text>
</comment>
<dbReference type="RefSeq" id="WP_377088538.1">
    <property type="nucleotide sequence ID" value="NZ_JBHSJL010000014.1"/>
</dbReference>
<evidence type="ECO:0000313" key="2">
    <source>
        <dbReference type="EMBL" id="MFD2159230.1"/>
    </source>
</evidence>
<dbReference type="Gene3D" id="3.30.390.30">
    <property type="match status" value="1"/>
</dbReference>
<sequence length="82" mass="9177">MSTSLSYPRTKLIVSPYDYSTLGCQLVGPESSTLLHHVLMLKHLKNDVLELLEIIHVHPALNELFLTAAVEAIHEVKAFNKP</sequence>
<keyword evidence="3" id="KW-1185">Reference proteome</keyword>
<protein>
    <recommendedName>
        <fullName evidence="1">Pyridine nucleotide-disulphide oxidoreductase dimerisation domain-containing protein</fullName>
    </recommendedName>
</protein>
<feature type="domain" description="Pyridine nucleotide-disulphide oxidoreductase dimerisation" evidence="1">
    <location>
        <begin position="9"/>
        <end position="68"/>
    </location>
</feature>
<dbReference type="InterPro" id="IPR004099">
    <property type="entry name" value="Pyr_nucl-diS_OxRdtase_dimer"/>
</dbReference>
<proteinExistence type="predicted"/>
<dbReference type="SUPFAM" id="SSF55424">
    <property type="entry name" value="FAD/NAD-linked reductases, dimerisation (C-terminal) domain"/>
    <property type="match status" value="1"/>
</dbReference>
<name>A0ABW4ZBF3_9BACT</name>
<accession>A0ABW4ZBF3</accession>
<dbReference type="Proteomes" id="UP001597389">
    <property type="component" value="Unassembled WGS sequence"/>
</dbReference>
<evidence type="ECO:0000259" key="1">
    <source>
        <dbReference type="Pfam" id="PF02852"/>
    </source>
</evidence>
<evidence type="ECO:0000313" key="3">
    <source>
        <dbReference type="Proteomes" id="UP001597389"/>
    </source>
</evidence>
<reference evidence="3" key="1">
    <citation type="journal article" date="2019" name="Int. J. Syst. Evol. Microbiol.">
        <title>The Global Catalogue of Microorganisms (GCM) 10K type strain sequencing project: providing services to taxonomists for standard genome sequencing and annotation.</title>
        <authorList>
            <consortium name="The Broad Institute Genomics Platform"/>
            <consortium name="The Broad Institute Genome Sequencing Center for Infectious Disease"/>
            <person name="Wu L."/>
            <person name="Ma J."/>
        </authorList>
    </citation>
    <scope>NUCLEOTIDE SEQUENCE [LARGE SCALE GENOMIC DNA]</scope>
    <source>
        <strain evidence="3">CCUG 57942</strain>
    </source>
</reference>
<gene>
    <name evidence="2" type="ORF">ACFSW8_10000</name>
</gene>
<dbReference type="EMBL" id="JBHUJB010000040">
    <property type="protein sequence ID" value="MFD2159230.1"/>
    <property type="molecule type" value="Genomic_DNA"/>
</dbReference>
<dbReference type="Pfam" id="PF02852">
    <property type="entry name" value="Pyr_redox_dim"/>
    <property type="match status" value="1"/>
</dbReference>
<dbReference type="InterPro" id="IPR016156">
    <property type="entry name" value="FAD/NAD-linked_Rdtase_dimer_sf"/>
</dbReference>
<organism evidence="2 3">
    <name type="scientific">Rubritalea tangerina</name>
    <dbReference type="NCBI Taxonomy" id="430798"/>
    <lineage>
        <taxon>Bacteria</taxon>
        <taxon>Pseudomonadati</taxon>
        <taxon>Verrucomicrobiota</taxon>
        <taxon>Verrucomicrobiia</taxon>
        <taxon>Verrucomicrobiales</taxon>
        <taxon>Rubritaleaceae</taxon>
        <taxon>Rubritalea</taxon>
    </lineage>
</organism>